<dbReference type="EMBL" id="GGEC01092833">
    <property type="protein sequence ID" value="MBX73317.1"/>
    <property type="molecule type" value="Transcribed_RNA"/>
</dbReference>
<sequence>MGESKLICRINELKPPQRHKMTEAQTIQLFSFFSLYRRSLATKQENSDII</sequence>
<organism evidence="1">
    <name type="scientific">Rhizophora mucronata</name>
    <name type="common">Asiatic mangrove</name>
    <dbReference type="NCBI Taxonomy" id="61149"/>
    <lineage>
        <taxon>Eukaryota</taxon>
        <taxon>Viridiplantae</taxon>
        <taxon>Streptophyta</taxon>
        <taxon>Embryophyta</taxon>
        <taxon>Tracheophyta</taxon>
        <taxon>Spermatophyta</taxon>
        <taxon>Magnoliopsida</taxon>
        <taxon>eudicotyledons</taxon>
        <taxon>Gunneridae</taxon>
        <taxon>Pentapetalae</taxon>
        <taxon>rosids</taxon>
        <taxon>fabids</taxon>
        <taxon>Malpighiales</taxon>
        <taxon>Rhizophoraceae</taxon>
        <taxon>Rhizophora</taxon>
    </lineage>
</organism>
<evidence type="ECO:0000313" key="1">
    <source>
        <dbReference type="EMBL" id="MBX73317.1"/>
    </source>
</evidence>
<proteinExistence type="predicted"/>
<name>A0A2P2R2B4_RHIMU</name>
<protein>
    <submittedName>
        <fullName evidence="1">Uncharacterized protein</fullName>
    </submittedName>
</protein>
<accession>A0A2P2R2B4</accession>
<reference evidence="1" key="1">
    <citation type="submission" date="2018-02" db="EMBL/GenBank/DDBJ databases">
        <title>Rhizophora mucronata_Transcriptome.</title>
        <authorList>
            <person name="Meera S.P."/>
            <person name="Sreeshan A."/>
            <person name="Augustine A."/>
        </authorList>
    </citation>
    <scope>NUCLEOTIDE SEQUENCE</scope>
    <source>
        <tissue evidence="1">Leaf</tissue>
    </source>
</reference>
<dbReference type="AlphaFoldDB" id="A0A2P2R2B4"/>